<name>A0A9Q1IA81_SYNKA</name>
<keyword evidence="3" id="KW-1185">Reference proteome</keyword>
<proteinExistence type="predicted"/>
<accession>A0A9Q1IA81</accession>
<feature type="region of interest" description="Disordered" evidence="1">
    <location>
        <begin position="85"/>
        <end position="132"/>
    </location>
</feature>
<dbReference type="Proteomes" id="UP001152622">
    <property type="component" value="Chromosome 21"/>
</dbReference>
<sequence>MEGTRGPAEIACCQEPALTLQDGQGPAHRAGCRSSGLGPPDIPLSHTLRPGCFALQVIKVGSRGRWRFEPDPTVTALRPAVSAFRQEPPGASTSPCHFSPLPSSPRNTQKKKKKKPPGVRAAQTRRCPETPRVLALRPLAGNGDVHNPASWLDAPHLAPLRCLLSRGALCAIPTEMGDELVGPCCCFHDNREKLDSSSSKEIELTTQPSAAPPPPQPPAHTEQPGEQGHVETLHDNKHKPFFWVRHM</sequence>
<organism evidence="2 3">
    <name type="scientific">Synaphobranchus kaupii</name>
    <name type="common">Kaup's arrowtooth eel</name>
    <dbReference type="NCBI Taxonomy" id="118154"/>
    <lineage>
        <taxon>Eukaryota</taxon>
        <taxon>Metazoa</taxon>
        <taxon>Chordata</taxon>
        <taxon>Craniata</taxon>
        <taxon>Vertebrata</taxon>
        <taxon>Euteleostomi</taxon>
        <taxon>Actinopterygii</taxon>
        <taxon>Neopterygii</taxon>
        <taxon>Teleostei</taxon>
        <taxon>Anguilliformes</taxon>
        <taxon>Synaphobranchidae</taxon>
        <taxon>Synaphobranchus</taxon>
    </lineage>
</organism>
<gene>
    <name evidence="2" type="ORF">SKAU_G00399420</name>
</gene>
<dbReference type="EMBL" id="JAINUF010000021">
    <property type="protein sequence ID" value="KAJ8334303.1"/>
    <property type="molecule type" value="Genomic_DNA"/>
</dbReference>
<evidence type="ECO:0000313" key="3">
    <source>
        <dbReference type="Proteomes" id="UP001152622"/>
    </source>
</evidence>
<dbReference type="OrthoDB" id="10421186at2759"/>
<evidence type="ECO:0000256" key="1">
    <source>
        <dbReference type="SAM" id="MobiDB-lite"/>
    </source>
</evidence>
<reference evidence="2" key="1">
    <citation type="journal article" date="2023" name="Science">
        <title>Genome structures resolve the early diversification of teleost fishes.</title>
        <authorList>
            <person name="Parey E."/>
            <person name="Louis A."/>
            <person name="Montfort J."/>
            <person name="Bouchez O."/>
            <person name="Roques C."/>
            <person name="Iampietro C."/>
            <person name="Lluch J."/>
            <person name="Castinel A."/>
            <person name="Donnadieu C."/>
            <person name="Desvignes T."/>
            <person name="Floi Bucao C."/>
            <person name="Jouanno E."/>
            <person name="Wen M."/>
            <person name="Mejri S."/>
            <person name="Dirks R."/>
            <person name="Jansen H."/>
            <person name="Henkel C."/>
            <person name="Chen W.J."/>
            <person name="Zahm M."/>
            <person name="Cabau C."/>
            <person name="Klopp C."/>
            <person name="Thompson A.W."/>
            <person name="Robinson-Rechavi M."/>
            <person name="Braasch I."/>
            <person name="Lecointre G."/>
            <person name="Bobe J."/>
            <person name="Postlethwait J.H."/>
            <person name="Berthelot C."/>
            <person name="Roest Crollius H."/>
            <person name="Guiguen Y."/>
        </authorList>
    </citation>
    <scope>NUCLEOTIDE SEQUENCE</scope>
    <source>
        <strain evidence="2">WJC10195</strain>
    </source>
</reference>
<protein>
    <submittedName>
        <fullName evidence="2">Uncharacterized protein</fullName>
    </submittedName>
</protein>
<comment type="caution">
    <text evidence="2">The sequence shown here is derived from an EMBL/GenBank/DDBJ whole genome shotgun (WGS) entry which is preliminary data.</text>
</comment>
<feature type="compositionally biased region" description="Basic residues" evidence="1">
    <location>
        <begin position="108"/>
        <end position="117"/>
    </location>
</feature>
<evidence type="ECO:0000313" key="2">
    <source>
        <dbReference type="EMBL" id="KAJ8334303.1"/>
    </source>
</evidence>
<feature type="region of interest" description="Disordered" evidence="1">
    <location>
        <begin position="197"/>
        <end position="235"/>
    </location>
</feature>
<dbReference type="AlphaFoldDB" id="A0A9Q1IA81"/>